<dbReference type="AlphaFoldDB" id="A0A4Y1WUE2"/>
<evidence type="ECO:0000313" key="1">
    <source>
        <dbReference type="EMBL" id="BBL04681.1"/>
    </source>
</evidence>
<dbReference type="Gene3D" id="1.25.40.390">
    <property type="match status" value="1"/>
</dbReference>
<dbReference type="Proteomes" id="UP000318946">
    <property type="component" value="Chromosome"/>
</dbReference>
<evidence type="ECO:0008006" key="3">
    <source>
        <dbReference type="Google" id="ProtNLM"/>
    </source>
</evidence>
<dbReference type="KEGG" id="acou:A5CBH24_19940"/>
<dbReference type="EMBL" id="AP019735">
    <property type="protein sequence ID" value="BBL04681.1"/>
    <property type="molecule type" value="Genomic_DNA"/>
</dbReference>
<evidence type="ECO:0000313" key="2">
    <source>
        <dbReference type="Proteomes" id="UP000318946"/>
    </source>
</evidence>
<organism evidence="1 2">
    <name type="scientific">Alistipes communis</name>
    <dbReference type="NCBI Taxonomy" id="2585118"/>
    <lineage>
        <taxon>Bacteria</taxon>
        <taxon>Pseudomonadati</taxon>
        <taxon>Bacteroidota</taxon>
        <taxon>Bacteroidia</taxon>
        <taxon>Bacteroidales</taxon>
        <taxon>Rikenellaceae</taxon>
        <taxon>Alistipes</taxon>
    </lineage>
</organism>
<name>A0A4Y1WUE2_9BACT</name>
<dbReference type="Pfam" id="PF12771">
    <property type="entry name" value="SusD-like_2"/>
    <property type="match status" value="1"/>
</dbReference>
<dbReference type="RefSeq" id="WP_244611564.1">
    <property type="nucleotide sequence ID" value="NZ_AP019735.1"/>
</dbReference>
<proteinExistence type="predicted"/>
<protein>
    <recommendedName>
        <fullName evidence="3">SusD/RagB family nutrient-binding outer membrane lipoprotein</fullName>
    </recommendedName>
</protein>
<reference evidence="2" key="1">
    <citation type="submission" date="2019-06" db="EMBL/GenBank/DDBJ databases">
        <title>Alistipes onderdonkii subsp. vulgaris subsp. nov., Alistipes dispar sp. nov. and Alistipes communis sp. nov., isolated from human faeces, and creation of Alistipes onderdonkii subsp. onderdonkii subsp. nov.</title>
        <authorList>
            <person name="Sakamoto M."/>
            <person name="Ikeyama N."/>
            <person name="Ogata Y."/>
            <person name="Suda W."/>
            <person name="Iino T."/>
            <person name="Hattori M."/>
            <person name="Ohkuma M."/>
        </authorList>
    </citation>
    <scope>NUCLEOTIDE SEQUENCE [LARGE SCALE GENOMIC DNA]</scope>
    <source>
        <strain evidence="2">5CBH24</strain>
    </source>
</reference>
<dbReference type="SUPFAM" id="SSF48452">
    <property type="entry name" value="TPR-like"/>
    <property type="match status" value="1"/>
</dbReference>
<dbReference type="InterPro" id="IPR041662">
    <property type="entry name" value="SusD-like_2"/>
</dbReference>
<dbReference type="GeneID" id="78342712"/>
<keyword evidence="2" id="KW-1185">Reference proteome</keyword>
<sequence length="491" mass="54685">MKRLINKILFGLTLTGGSLGLHSCGDWLDINSNELAATKTEAGYLFNYAAINYSSKRVGGDQWLPIIYAAQVASDADNWFVGADMYNISTYATGNGWVTSYSSCGYNLLKAIEFATGENDSNSVAQCKILLANTVWESSMLYGDIPYSEAWNIEGTQTPKFDTQKDVFYSVIGLLDEALDGIDESNSKRIDKYDIYYTGDMAKWRRLGNSLKLKFYMYLANKEDVGDEIKAIIDGGELMNSSADDFVFPFYTTPGNQNPNYQLTVQYPDYYEYCFFANPTVLDPMKALDDPRIPIYFRANADGEYISLEASEKGSVVTDKEISEKPSLCTEAVFQKNNLLRADYPDVICSYAETMFYVAEAYVRGLGVAKDLAQADAAYRKGIEASCVYNGVAAATAASFAAGVPSLSTLGGDDKALEAIASQQRIEMMMRPLEAWSNQRRTGYPALEVPASIRNFYPGIMHRWPYPEREGSVNDNVPHVDGVWTKMWFEN</sequence>
<gene>
    <name evidence="1" type="ORF">A5CBH24_19940</name>
</gene>
<accession>A0A4Y1WUE2</accession>
<dbReference type="InterPro" id="IPR011990">
    <property type="entry name" value="TPR-like_helical_dom_sf"/>
</dbReference>